<evidence type="ECO:0000256" key="12">
    <source>
        <dbReference type="ARBA" id="ARBA00023136"/>
    </source>
</evidence>
<feature type="transmembrane region" description="Helical" evidence="17">
    <location>
        <begin position="513"/>
        <end position="533"/>
    </location>
</feature>
<keyword evidence="9 17" id="KW-1133">Transmembrane helix</keyword>
<protein>
    <submittedName>
        <fullName evidence="20">Transient receptor potential cation channel subfamily V member 2 isoform X1</fullName>
    </submittedName>
</protein>
<evidence type="ECO:0000259" key="18">
    <source>
        <dbReference type="Pfam" id="PF00520"/>
    </source>
</evidence>
<keyword evidence="11" id="KW-0406">Ion transport</keyword>
<dbReference type="STRING" id="38654.A0A1U7SJV7"/>
<feature type="repeat" description="ANK" evidence="15">
    <location>
        <begin position="180"/>
        <end position="212"/>
    </location>
</feature>
<evidence type="ECO:0000256" key="4">
    <source>
        <dbReference type="ARBA" id="ARBA00022568"/>
    </source>
</evidence>
<dbReference type="InterPro" id="IPR002110">
    <property type="entry name" value="Ankyrin_rpt"/>
</dbReference>
<evidence type="ECO:0000313" key="19">
    <source>
        <dbReference type="Proteomes" id="UP000189705"/>
    </source>
</evidence>
<dbReference type="PANTHER" id="PTHR10582">
    <property type="entry name" value="TRANSIENT RECEPTOR POTENTIAL ION CHANNEL PROTEIN"/>
    <property type="match status" value="1"/>
</dbReference>
<evidence type="ECO:0000256" key="1">
    <source>
        <dbReference type="ARBA" id="ARBA00004651"/>
    </source>
</evidence>
<proteinExistence type="predicted"/>
<dbReference type="Proteomes" id="UP000189705">
    <property type="component" value="Unplaced"/>
</dbReference>
<feature type="domain" description="Ion transport" evidence="18">
    <location>
        <begin position="417"/>
        <end position="662"/>
    </location>
</feature>
<accession>A0A1U7SJV7</accession>
<evidence type="ECO:0000256" key="15">
    <source>
        <dbReference type="PROSITE-ProRule" id="PRU00023"/>
    </source>
</evidence>
<comment type="catalytic activity">
    <reaction evidence="14">
        <text>Ca(2+)(in) = Ca(2+)(out)</text>
        <dbReference type="Rhea" id="RHEA:29671"/>
        <dbReference type="ChEBI" id="CHEBI:29108"/>
    </reaction>
</comment>
<dbReference type="InterPro" id="IPR008347">
    <property type="entry name" value="TrpV1-4"/>
</dbReference>
<evidence type="ECO:0000256" key="14">
    <source>
        <dbReference type="ARBA" id="ARBA00036634"/>
    </source>
</evidence>
<keyword evidence="10 15" id="KW-0040">ANK repeat</keyword>
<name>A0A1U7SJV7_ALLSI</name>
<dbReference type="PANTHER" id="PTHR10582:SF5">
    <property type="entry name" value="TRANSIENT RECEPTOR POTENTIAL CATION CHANNEL SUBFAMILY V MEMBER 2"/>
    <property type="match status" value="1"/>
</dbReference>
<keyword evidence="6 17" id="KW-0812">Transmembrane</keyword>
<gene>
    <name evidence="20 21" type="primary">LOC102387624</name>
</gene>
<keyword evidence="7" id="KW-0677">Repeat</keyword>
<feature type="transmembrane region" description="Helical" evidence="17">
    <location>
        <begin position="488"/>
        <end position="507"/>
    </location>
</feature>
<keyword evidence="3" id="KW-1003">Cell membrane</keyword>
<evidence type="ECO:0000256" key="7">
    <source>
        <dbReference type="ARBA" id="ARBA00022737"/>
    </source>
</evidence>
<organism evidence="20">
    <name type="scientific">Alligator sinensis</name>
    <name type="common">Chinese alligator</name>
    <dbReference type="NCBI Taxonomy" id="38654"/>
    <lineage>
        <taxon>Eukaryota</taxon>
        <taxon>Metazoa</taxon>
        <taxon>Chordata</taxon>
        <taxon>Craniata</taxon>
        <taxon>Vertebrata</taxon>
        <taxon>Euteleostomi</taxon>
        <taxon>Archelosauria</taxon>
        <taxon>Archosauria</taxon>
        <taxon>Crocodylia</taxon>
        <taxon>Alligatoridae</taxon>
        <taxon>Alligatorinae</taxon>
        <taxon>Alligator</taxon>
    </lineage>
</organism>
<reference evidence="20" key="1">
    <citation type="submission" date="2022-04" db="UniProtKB">
        <authorList>
            <consortium name="RefSeq"/>
        </authorList>
    </citation>
    <scope>IDENTIFICATION</scope>
</reference>
<dbReference type="Gene3D" id="1.25.40.20">
    <property type="entry name" value="Ankyrin repeat-containing domain"/>
    <property type="match status" value="1"/>
</dbReference>
<evidence type="ECO:0000256" key="2">
    <source>
        <dbReference type="ARBA" id="ARBA00022448"/>
    </source>
</evidence>
<evidence type="ECO:0000256" key="6">
    <source>
        <dbReference type="ARBA" id="ARBA00022692"/>
    </source>
</evidence>
<dbReference type="InterPro" id="IPR024862">
    <property type="entry name" value="TRPV"/>
</dbReference>
<evidence type="ECO:0000256" key="3">
    <source>
        <dbReference type="ARBA" id="ARBA00022475"/>
    </source>
</evidence>
<feature type="transmembrane region" description="Helical" evidence="17">
    <location>
        <begin position="554"/>
        <end position="575"/>
    </location>
</feature>
<dbReference type="Pfam" id="PF12796">
    <property type="entry name" value="Ank_2"/>
    <property type="match status" value="2"/>
</dbReference>
<dbReference type="PROSITE" id="PS50088">
    <property type="entry name" value="ANK_REPEAT"/>
    <property type="match status" value="2"/>
</dbReference>
<dbReference type="GO" id="GO:0098703">
    <property type="term" value="P:calcium ion import across plasma membrane"/>
    <property type="evidence" value="ECO:0007669"/>
    <property type="project" value="TreeGrafter"/>
</dbReference>
<evidence type="ECO:0000256" key="10">
    <source>
        <dbReference type="ARBA" id="ARBA00023043"/>
    </source>
</evidence>
<dbReference type="GO" id="GO:0005886">
    <property type="term" value="C:plasma membrane"/>
    <property type="evidence" value="ECO:0007669"/>
    <property type="project" value="UniProtKB-SubCell"/>
</dbReference>
<comment type="subcellular location">
    <subcellularLocation>
        <location evidence="1">Cell membrane</location>
        <topology evidence="1">Multi-pass membrane protein</topology>
    </subcellularLocation>
</comment>
<keyword evidence="4" id="KW-0109">Calcium transport</keyword>
<dbReference type="SUPFAM" id="SSF48403">
    <property type="entry name" value="Ankyrin repeat"/>
    <property type="match status" value="1"/>
</dbReference>
<dbReference type="NCBIfam" id="TIGR00870">
    <property type="entry name" value="trp"/>
    <property type="match status" value="1"/>
</dbReference>
<evidence type="ECO:0000256" key="11">
    <source>
        <dbReference type="ARBA" id="ARBA00023065"/>
    </source>
</evidence>
<dbReference type="Pfam" id="PF00520">
    <property type="entry name" value="Ion_trans"/>
    <property type="match status" value="1"/>
</dbReference>
<dbReference type="eggNOG" id="KOG3676">
    <property type="taxonomic scope" value="Eukaryota"/>
</dbReference>
<dbReference type="AlphaFoldDB" id="A0A1U7SJV7"/>
<evidence type="ECO:0000256" key="13">
    <source>
        <dbReference type="ARBA" id="ARBA00023303"/>
    </source>
</evidence>
<keyword evidence="19" id="KW-1185">Reference proteome</keyword>
<dbReference type="GO" id="GO:0005262">
    <property type="term" value="F:calcium channel activity"/>
    <property type="evidence" value="ECO:0007669"/>
    <property type="project" value="UniProtKB-KW"/>
</dbReference>
<keyword evidence="12 17" id="KW-0472">Membrane</keyword>
<evidence type="ECO:0000313" key="20">
    <source>
        <dbReference type="RefSeq" id="XP_006033167.1"/>
    </source>
</evidence>
<feature type="repeat" description="ANK" evidence="15">
    <location>
        <begin position="311"/>
        <end position="334"/>
    </location>
</feature>
<keyword evidence="20 21" id="KW-0675">Receptor</keyword>
<feature type="transmembrane region" description="Helical" evidence="17">
    <location>
        <begin position="411"/>
        <end position="429"/>
    </location>
</feature>
<feature type="compositionally biased region" description="Basic and acidic residues" evidence="16">
    <location>
        <begin position="28"/>
        <end position="62"/>
    </location>
</feature>
<evidence type="ECO:0000256" key="16">
    <source>
        <dbReference type="SAM" id="MobiDB-lite"/>
    </source>
</evidence>
<evidence type="ECO:0000256" key="8">
    <source>
        <dbReference type="ARBA" id="ARBA00022837"/>
    </source>
</evidence>
<dbReference type="InterPro" id="IPR036770">
    <property type="entry name" value="Ankyrin_rpt-contain_sf"/>
</dbReference>
<evidence type="ECO:0000256" key="17">
    <source>
        <dbReference type="SAM" id="Phobius"/>
    </source>
</evidence>
<dbReference type="PRINTS" id="PR01768">
    <property type="entry name" value="TRPVRECEPTOR"/>
</dbReference>
<keyword evidence="5" id="KW-0107">Calcium channel</keyword>
<keyword evidence="2" id="KW-0813">Transport</keyword>
<dbReference type="RefSeq" id="XP_006033167.1">
    <property type="nucleotide sequence ID" value="XM_006033105.3"/>
</dbReference>
<feature type="transmembrane region" description="Helical" evidence="17">
    <location>
        <begin position="630"/>
        <end position="654"/>
    </location>
</feature>
<keyword evidence="13" id="KW-0407">Ion channel</keyword>
<dbReference type="SMART" id="SM00248">
    <property type="entry name" value="ANK"/>
    <property type="match status" value="3"/>
</dbReference>
<feature type="region of interest" description="Disordered" evidence="16">
    <location>
        <begin position="23"/>
        <end position="62"/>
    </location>
</feature>
<evidence type="ECO:0000256" key="9">
    <source>
        <dbReference type="ARBA" id="ARBA00022989"/>
    </source>
</evidence>
<dbReference type="RefSeq" id="XP_025070653.1">
    <property type="nucleotide sequence ID" value="XM_025214868.1"/>
</dbReference>
<dbReference type="InterPro" id="IPR005821">
    <property type="entry name" value="Ion_trans_dom"/>
</dbReference>
<evidence type="ECO:0000256" key="5">
    <source>
        <dbReference type="ARBA" id="ARBA00022673"/>
    </source>
</evidence>
<sequence>MNNSTLGQPGPSQEDRLICLLETDDSVQEDKPAVDKQGERREAGGKKEELPPLETPFEKESKDFAPKIKVNLNYRRQPASNSQKDTNRFDRDRLFGAVSKGNAEELDGLLSYLELTSKFLTNSEYTDAKTGKTCLMKALLNLKDGKNATIPVLLKIDEDRGHRPPQKMLVNAACTDNYYKGQTALHIAIEKRQLELVKLLVEKGADVHARAHGMFFKKKKGICFYFGELPLSLAACTNQLNVVQYLLENPHNRASLQEKDSLGNTVLHALVMIADDTQENTEFVSKMYDEILRAGVKIVPTQKLEEAVNCDGLTPLQLAAKGGKVEIFKHILQREIEEPEYQHLSRKFTEWTYGPIQVSLYDLSSVDNCKNSVLEILAYSSDTPNRYKMVVLEPLNKLIQHKWDTFAARRFYLSFFSYLMFMIIFSVFAYHCPLHEQPLFPMEFNAEGFLWLTGLIINFLGGIYFLIAQSRYLWRRQFSLRNIFSDDCIEILLLLQGLLLLLSLVLYLMSLEYYTPLMVSSLLLGWVNMLYYTRGFQCTGMYSVMIQKTILRDLLRFLLVYGLFLFGFSAALVTLTGEPPSAAQNKSVTQAEEDKGRFGYGRMFTTSLELFKFTIGMGDLEFQEQVKFKYFVMLLLLLYIILTYILLLNMLIALMNETVTNVSGYSRSIWKLQRTTAILEIEKHFLWSWGRKERSGCFVSVGLNKEDERCCFRVEELKWTNWNKELGVLKEDPGNTRSLERSPVEDRLWSWMLRARSRTPAREDQFLLQPIDP</sequence>
<dbReference type="GeneID" id="102387624"/>
<evidence type="ECO:0000313" key="21">
    <source>
        <dbReference type="RefSeq" id="XP_025070653.1"/>
    </source>
</evidence>
<keyword evidence="8" id="KW-0106">Calcium</keyword>
<dbReference type="KEGG" id="asn:102387624"/>
<feature type="transmembrane region" description="Helical" evidence="17">
    <location>
        <begin position="449"/>
        <end position="467"/>
    </location>
</feature>
<dbReference type="FunFam" id="1.25.40.20:FF:000018">
    <property type="entry name" value="Transient receptor potential cation channel subfamily V member 1"/>
    <property type="match status" value="1"/>
</dbReference>
<dbReference type="PROSITE" id="PS50297">
    <property type="entry name" value="ANK_REP_REGION"/>
    <property type="match status" value="2"/>
</dbReference>